<keyword evidence="3" id="KW-1185">Reference proteome</keyword>
<comment type="caution">
    <text evidence="2">The sequence shown here is derived from an EMBL/GenBank/DDBJ whole genome shotgun (WGS) entry which is preliminary data.</text>
</comment>
<feature type="compositionally biased region" description="Low complexity" evidence="1">
    <location>
        <begin position="1"/>
        <end position="11"/>
    </location>
</feature>
<evidence type="ECO:0000313" key="3">
    <source>
        <dbReference type="Proteomes" id="UP001607302"/>
    </source>
</evidence>
<dbReference type="Proteomes" id="UP001607302">
    <property type="component" value="Unassembled WGS sequence"/>
</dbReference>
<dbReference type="EMBL" id="JAUDFV010000157">
    <property type="protein sequence ID" value="KAL2714298.1"/>
    <property type="molecule type" value="Genomic_DNA"/>
</dbReference>
<protein>
    <submittedName>
        <fullName evidence="2">Uncharacterized protein</fullName>
    </submittedName>
</protein>
<dbReference type="AlphaFoldDB" id="A0ABD2A127"/>
<feature type="region of interest" description="Disordered" evidence="1">
    <location>
        <begin position="1"/>
        <end position="25"/>
    </location>
</feature>
<organism evidence="2 3">
    <name type="scientific">Vespula squamosa</name>
    <name type="common">Southern yellow jacket</name>
    <name type="synonym">Wasp</name>
    <dbReference type="NCBI Taxonomy" id="30214"/>
    <lineage>
        <taxon>Eukaryota</taxon>
        <taxon>Metazoa</taxon>
        <taxon>Ecdysozoa</taxon>
        <taxon>Arthropoda</taxon>
        <taxon>Hexapoda</taxon>
        <taxon>Insecta</taxon>
        <taxon>Pterygota</taxon>
        <taxon>Neoptera</taxon>
        <taxon>Endopterygota</taxon>
        <taxon>Hymenoptera</taxon>
        <taxon>Apocrita</taxon>
        <taxon>Aculeata</taxon>
        <taxon>Vespoidea</taxon>
        <taxon>Vespidae</taxon>
        <taxon>Vespinae</taxon>
        <taxon>Vespula</taxon>
    </lineage>
</organism>
<sequence length="149" mass="16362">IRRRSSSSSGSSSGGGSSNKEHGGCNFELDSDFEHYEQKFYQRRTLEGHSFATIKRRRKSDLRGARKTAKRVLLRVGFLDEAAGGGRLQNIDMENSGDGHGNCHWSDFIGFLVEAFGIGTATAPSRDKTATVFADQFSFTFVEEASEIG</sequence>
<feature type="non-terminal residue" evidence="2">
    <location>
        <position position="1"/>
    </location>
</feature>
<gene>
    <name evidence="2" type="ORF">V1478_016855</name>
</gene>
<name>A0ABD2A127_VESSQ</name>
<accession>A0ABD2A127</accession>
<reference evidence="2 3" key="1">
    <citation type="journal article" date="2024" name="Ann. Entomol. Soc. Am.">
        <title>Genomic analyses of the southern and eastern yellowjacket wasps (Hymenoptera: Vespidae) reveal evolutionary signatures of social life.</title>
        <authorList>
            <person name="Catto M.A."/>
            <person name="Caine P.B."/>
            <person name="Orr S.E."/>
            <person name="Hunt B.G."/>
            <person name="Goodisman M.A.D."/>
        </authorList>
    </citation>
    <scope>NUCLEOTIDE SEQUENCE [LARGE SCALE GENOMIC DNA]</scope>
    <source>
        <strain evidence="2">233</strain>
        <tissue evidence="2">Head and thorax</tissue>
    </source>
</reference>
<evidence type="ECO:0000256" key="1">
    <source>
        <dbReference type="SAM" id="MobiDB-lite"/>
    </source>
</evidence>
<evidence type="ECO:0000313" key="2">
    <source>
        <dbReference type="EMBL" id="KAL2714298.1"/>
    </source>
</evidence>
<proteinExistence type="predicted"/>